<dbReference type="Pfam" id="PF13385">
    <property type="entry name" value="Laminin_G_3"/>
    <property type="match status" value="1"/>
</dbReference>
<evidence type="ECO:0000256" key="2">
    <source>
        <dbReference type="ARBA" id="ARBA00023157"/>
    </source>
</evidence>
<keyword evidence="6" id="KW-0430">Lectin</keyword>
<dbReference type="Gene3D" id="2.60.120.200">
    <property type="match status" value="1"/>
</dbReference>
<gene>
    <name evidence="6" type="ORF">SAMN04488509_105192</name>
</gene>
<keyword evidence="1 4" id="KW-0732">Signal</keyword>
<feature type="chain" id="PRO_5011455016" evidence="4">
    <location>
        <begin position="22"/>
        <end position="265"/>
    </location>
</feature>
<keyword evidence="3" id="KW-1133">Transmembrane helix</keyword>
<evidence type="ECO:0000256" key="4">
    <source>
        <dbReference type="SAM" id="SignalP"/>
    </source>
</evidence>
<dbReference type="STRING" id="265719.SAMN04488509_105192"/>
<keyword evidence="2" id="KW-1015">Disulfide bond</keyword>
<dbReference type="Proteomes" id="UP000199603">
    <property type="component" value="Unassembled WGS sequence"/>
</dbReference>
<keyword evidence="3" id="KW-0472">Membrane</keyword>
<name>A0A1G6WVZ6_9GAMM</name>
<keyword evidence="7" id="KW-1185">Reference proteome</keyword>
<organism evidence="6 7">
    <name type="scientific">Aquimonas voraii</name>
    <dbReference type="NCBI Taxonomy" id="265719"/>
    <lineage>
        <taxon>Bacteria</taxon>
        <taxon>Pseudomonadati</taxon>
        <taxon>Pseudomonadota</taxon>
        <taxon>Gammaproteobacteria</taxon>
        <taxon>Lysobacterales</taxon>
        <taxon>Lysobacteraceae</taxon>
        <taxon>Aquimonas</taxon>
    </lineage>
</organism>
<evidence type="ECO:0000256" key="3">
    <source>
        <dbReference type="SAM" id="Phobius"/>
    </source>
</evidence>
<evidence type="ECO:0000256" key="1">
    <source>
        <dbReference type="ARBA" id="ARBA00022729"/>
    </source>
</evidence>
<feature type="domain" description="LamG-like jellyroll fold" evidence="5">
    <location>
        <begin position="99"/>
        <end position="222"/>
    </location>
</feature>
<dbReference type="GO" id="GO:0030246">
    <property type="term" value="F:carbohydrate binding"/>
    <property type="evidence" value="ECO:0007669"/>
    <property type="project" value="UniProtKB-KW"/>
</dbReference>
<dbReference type="EMBL" id="FNAG01000005">
    <property type="protein sequence ID" value="SDD69974.1"/>
    <property type="molecule type" value="Genomic_DNA"/>
</dbReference>
<protein>
    <submittedName>
        <fullName evidence="6">Concanavalin A-like lectin/glucanases superfamily protein</fullName>
    </submittedName>
</protein>
<dbReference type="InterPro" id="IPR006558">
    <property type="entry name" value="LamG-like"/>
</dbReference>
<keyword evidence="3" id="KW-0812">Transmembrane</keyword>
<dbReference type="AlphaFoldDB" id="A0A1G6WVZ6"/>
<feature type="signal peptide" evidence="4">
    <location>
        <begin position="1"/>
        <end position="21"/>
    </location>
</feature>
<dbReference type="SUPFAM" id="SSF49899">
    <property type="entry name" value="Concanavalin A-like lectins/glucanases"/>
    <property type="match status" value="1"/>
</dbReference>
<evidence type="ECO:0000313" key="6">
    <source>
        <dbReference type="EMBL" id="SDD69974.1"/>
    </source>
</evidence>
<sequence>MRFLTVFVAVLACILAAPAAAQLNVIAEYRLGENDGGVVVGGTGADPTQPGAAGTGLQRYGAPVYGAGGTPRGRISTASMRFDGSSARYEGPVLTMPTDNFGVEAWVRSNSTTGNAVIAYNGNSSNSGFGLFRLGGNWGFLYGGVVADGNAPATSGWTHLAIVRDNGLSRFYVNGTERIQTPAAPNAPAGAFHIGGNSLLATEFFDGEIDEVRVFTFAPGTFSPALLNLAERPPAVAVPTMTISGVAVLAMALVLAAVLAVRLRG</sequence>
<reference evidence="6 7" key="1">
    <citation type="submission" date="2016-10" db="EMBL/GenBank/DDBJ databases">
        <authorList>
            <person name="de Groot N.N."/>
        </authorList>
    </citation>
    <scope>NUCLEOTIDE SEQUENCE [LARGE SCALE GENOMIC DNA]</scope>
    <source>
        <strain evidence="6 7">DSM 16957</strain>
    </source>
</reference>
<accession>A0A1G6WVZ6</accession>
<evidence type="ECO:0000313" key="7">
    <source>
        <dbReference type="Proteomes" id="UP000199603"/>
    </source>
</evidence>
<dbReference type="SMART" id="SM00560">
    <property type="entry name" value="LamGL"/>
    <property type="match status" value="1"/>
</dbReference>
<evidence type="ECO:0000259" key="5">
    <source>
        <dbReference type="SMART" id="SM00560"/>
    </source>
</evidence>
<proteinExistence type="predicted"/>
<dbReference type="InterPro" id="IPR013320">
    <property type="entry name" value="ConA-like_dom_sf"/>
</dbReference>
<feature type="transmembrane region" description="Helical" evidence="3">
    <location>
        <begin position="241"/>
        <end position="261"/>
    </location>
</feature>
<dbReference type="RefSeq" id="WP_091242484.1">
    <property type="nucleotide sequence ID" value="NZ_FNAG01000005.1"/>
</dbReference>
<dbReference type="OrthoDB" id="338827at2"/>